<evidence type="ECO:0000256" key="1">
    <source>
        <dbReference type="SAM" id="MobiDB-lite"/>
    </source>
</evidence>
<evidence type="ECO:0000313" key="4">
    <source>
        <dbReference type="Proteomes" id="UP000035740"/>
    </source>
</evidence>
<dbReference type="InterPro" id="IPR025312">
    <property type="entry name" value="DUF4216"/>
</dbReference>
<dbReference type="Gramene" id="KMS96163">
    <property type="protein sequence ID" value="KMS96163"/>
    <property type="gene ID" value="BVRB_001440"/>
</dbReference>
<evidence type="ECO:0000259" key="2">
    <source>
        <dbReference type="Pfam" id="PF13952"/>
    </source>
</evidence>
<name>A0A0J8B884_BETVV</name>
<keyword evidence="4" id="KW-1185">Reference proteome</keyword>
<evidence type="ECO:0000313" key="3">
    <source>
        <dbReference type="EMBL" id="KMS96163.1"/>
    </source>
</evidence>
<dbReference type="EMBL" id="KQ090403">
    <property type="protein sequence ID" value="KMS96163.1"/>
    <property type="molecule type" value="Genomic_DNA"/>
</dbReference>
<dbReference type="Pfam" id="PF13952">
    <property type="entry name" value="DUF4216"/>
    <property type="match status" value="1"/>
</dbReference>
<proteinExistence type="predicted"/>
<feature type="domain" description="DUF4216" evidence="2">
    <location>
        <begin position="86"/>
        <end position="119"/>
    </location>
</feature>
<accession>A0A0J8B884</accession>
<feature type="region of interest" description="Disordered" evidence="1">
    <location>
        <begin position="177"/>
        <end position="203"/>
    </location>
</feature>
<feature type="compositionally biased region" description="Low complexity" evidence="1">
    <location>
        <begin position="378"/>
        <end position="388"/>
    </location>
</feature>
<dbReference type="AlphaFoldDB" id="A0A0J8B884"/>
<sequence>MEDLKHASKCISDRLKSLSYGPNFSASLYSGFVINGCTFYTREQDEHSTMHNSGVTLEAEALHFASAKDKHPVYCKMHYYGVIEETLVNLNKIGHKKDPFILASQAKQVFYVTDPSDKRMSVVISPGSRHIIDDHEGDIAMEEESLIRKVQLEIDDNDESSTYVRNDHGEGMLMAKKRKQRSQSEDNLASDPEDEAFDAKKIRREDERGHTVLAKVGKAIHSGTKIPVEWHPTRNVPRGDNRITLSTYIGVIVRERVSINYKKWSDVPKEMKNEVCEFIMFSGPISQLSGGPQLSGPINQGFGVGAQLSGPISQGLGAGAKFGDFSTQRGGVDIQIGGQGIGNGPFNSFTQLLCGNGVEGSVGAQLSAFDEELGGSRGNLSRSSGKNGASSGHEFGGNNFPTSTGLRKGGVCFLFEC</sequence>
<reference evidence="3 4" key="1">
    <citation type="journal article" date="2014" name="Nature">
        <title>The genome of the recently domesticated crop plant sugar beet (Beta vulgaris).</title>
        <authorList>
            <person name="Dohm J.C."/>
            <person name="Minoche A.E."/>
            <person name="Holtgrawe D."/>
            <person name="Capella-Gutierrez S."/>
            <person name="Zakrzewski F."/>
            <person name="Tafer H."/>
            <person name="Rupp O."/>
            <person name="Sorensen T.R."/>
            <person name="Stracke R."/>
            <person name="Reinhardt R."/>
            <person name="Goesmann A."/>
            <person name="Kraft T."/>
            <person name="Schulz B."/>
            <person name="Stadler P.F."/>
            <person name="Schmidt T."/>
            <person name="Gabaldon T."/>
            <person name="Lehrach H."/>
            <person name="Weisshaar B."/>
            <person name="Himmelbauer H."/>
        </authorList>
    </citation>
    <scope>NUCLEOTIDE SEQUENCE [LARGE SCALE GENOMIC DNA]</scope>
    <source>
        <tissue evidence="3">Taproot</tissue>
    </source>
</reference>
<dbReference type="PANTHER" id="PTHR48258:SF9">
    <property type="entry name" value="OS01G0348150 PROTEIN"/>
    <property type="match status" value="1"/>
</dbReference>
<gene>
    <name evidence="3" type="ORF">BVRB_001440</name>
</gene>
<dbReference type="eggNOG" id="ENOG502QWJJ">
    <property type="taxonomic scope" value="Eukaryota"/>
</dbReference>
<feature type="region of interest" description="Disordered" evidence="1">
    <location>
        <begin position="375"/>
        <end position="400"/>
    </location>
</feature>
<dbReference type="Proteomes" id="UP000035740">
    <property type="component" value="Unassembled WGS sequence"/>
</dbReference>
<protein>
    <recommendedName>
        <fullName evidence="2">DUF4216 domain-containing protein</fullName>
    </recommendedName>
</protein>
<dbReference type="OrthoDB" id="1709318at2759"/>
<organism evidence="3 4">
    <name type="scientific">Beta vulgaris subsp. vulgaris</name>
    <name type="common">Beet</name>
    <dbReference type="NCBI Taxonomy" id="3555"/>
    <lineage>
        <taxon>Eukaryota</taxon>
        <taxon>Viridiplantae</taxon>
        <taxon>Streptophyta</taxon>
        <taxon>Embryophyta</taxon>
        <taxon>Tracheophyta</taxon>
        <taxon>Spermatophyta</taxon>
        <taxon>Magnoliopsida</taxon>
        <taxon>eudicotyledons</taxon>
        <taxon>Gunneridae</taxon>
        <taxon>Pentapetalae</taxon>
        <taxon>Caryophyllales</taxon>
        <taxon>Chenopodiaceae</taxon>
        <taxon>Betoideae</taxon>
        <taxon>Beta</taxon>
    </lineage>
</organism>
<dbReference type="PANTHER" id="PTHR48258">
    <property type="entry name" value="DUF4218 DOMAIN-CONTAINING PROTEIN-RELATED"/>
    <property type="match status" value="1"/>
</dbReference>